<keyword evidence="1 2" id="KW-0808">Transferase</keyword>
<name>A0ABY7K3A5_9ACTN</name>
<organism evidence="2 3">
    <name type="scientific">Jatrophihabitans cynanchi</name>
    <dbReference type="NCBI Taxonomy" id="2944128"/>
    <lineage>
        <taxon>Bacteria</taxon>
        <taxon>Bacillati</taxon>
        <taxon>Actinomycetota</taxon>
        <taxon>Actinomycetes</taxon>
        <taxon>Jatrophihabitantales</taxon>
        <taxon>Jatrophihabitantaceae</taxon>
        <taxon>Jatrophihabitans</taxon>
    </lineage>
</organism>
<dbReference type="EMBL" id="CP097463">
    <property type="protein sequence ID" value="WAX58983.1"/>
    <property type="molecule type" value="Genomic_DNA"/>
</dbReference>
<protein>
    <submittedName>
        <fullName evidence="2">CoA transferase</fullName>
    </submittedName>
</protein>
<gene>
    <name evidence="2" type="ORF">M6B22_09550</name>
</gene>
<dbReference type="Proteomes" id="UP001164693">
    <property type="component" value="Chromosome"/>
</dbReference>
<dbReference type="InterPro" id="IPR003673">
    <property type="entry name" value="CoA-Trfase_fam_III"/>
</dbReference>
<evidence type="ECO:0000313" key="2">
    <source>
        <dbReference type="EMBL" id="WAX58983.1"/>
    </source>
</evidence>
<accession>A0ABY7K3A5</accession>
<keyword evidence="3" id="KW-1185">Reference proteome</keyword>
<reference evidence="2" key="1">
    <citation type="submission" date="2022-05" db="EMBL/GenBank/DDBJ databases">
        <title>Jatrophihabitans sp. SB3-54 whole genome sequence.</title>
        <authorList>
            <person name="Suh M.K."/>
            <person name="Eom M.K."/>
            <person name="Kim J.S."/>
            <person name="Kim H.S."/>
            <person name="Do H.E."/>
            <person name="Shin Y.K."/>
            <person name="Lee J.-S."/>
        </authorList>
    </citation>
    <scope>NUCLEOTIDE SEQUENCE</scope>
    <source>
        <strain evidence="2">SB3-54</strain>
    </source>
</reference>
<sequence length="393" mass="41135">MRPLEGLLVADFSRVLAGPLATMTLADLGATVIKVERPGTGDDTRTWGPPFTERSTAYFESANRGKASLTLDIADPGDRALAQELARRADVFVENFKPGSLARYGLDHETVAATNPRIVYCSISGFGSGPGANLPGYDFLVQAVGGLMSITGEADGEPLKSGVALVDVLTGKDAVIGIQAALAARSRTGRGQRIEVSLLTSLLAAMVNQTANASLGLVPRRMGNQHPSIAPYETLRCADGLIAVACGNDGQFRRFAAVIGDCALADDERFANNPARVTNRAALVDTLELALAGNPVQHWIDVLTAAGVPAGAVGTVNDGIALAERLGLKPLSQTGPGYLPQVRHPVTYSHDSPDIEAPIPLPPPILGSHTTAVRDWLAGPPDAHPPILKENQT</sequence>
<evidence type="ECO:0000313" key="3">
    <source>
        <dbReference type="Proteomes" id="UP001164693"/>
    </source>
</evidence>
<dbReference type="Gene3D" id="3.30.1540.10">
    <property type="entry name" value="formyl-coa transferase, domain 3"/>
    <property type="match status" value="1"/>
</dbReference>
<dbReference type="SUPFAM" id="SSF89796">
    <property type="entry name" value="CoA-transferase family III (CaiB/BaiF)"/>
    <property type="match status" value="1"/>
</dbReference>
<evidence type="ECO:0000256" key="1">
    <source>
        <dbReference type="ARBA" id="ARBA00022679"/>
    </source>
</evidence>
<dbReference type="PANTHER" id="PTHR48207:SF3">
    <property type="entry name" value="SUCCINATE--HYDROXYMETHYLGLUTARATE COA-TRANSFERASE"/>
    <property type="match status" value="1"/>
</dbReference>
<dbReference type="Gene3D" id="3.40.50.10540">
    <property type="entry name" value="Crotonobetainyl-coa:carnitine coa-transferase, domain 1"/>
    <property type="match status" value="1"/>
</dbReference>
<dbReference type="InterPro" id="IPR023606">
    <property type="entry name" value="CoA-Trfase_III_dom_1_sf"/>
</dbReference>
<dbReference type="InterPro" id="IPR044855">
    <property type="entry name" value="CoA-Trfase_III_dom3_sf"/>
</dbReference>
<dbReference type="Pfam" id="PF02515">
    <property type="entry name" value="CoA_transf_3"/>
    <property type="match status" value="1"/>
</dbReference>
<dbReference type="InterPro" id="IPR050483">
    <property type="entry name" value="CoA-transferase_III_domain"/>
</dbReference>
<dbReference type="GO" id="GO:0016740">
    <property type="term" value="F:transferase activity"/>
    <property type="evidence" value="ECO:0007669"/>
    <property type="project" value="UniProtKB-KW"/>
</dbReference>
<dbReference type="PANTHER" id="PTHR48207">
    <property type="entry name" value="SUCCINATE--HYDROXYMETHYLGLUTARATE COA-TRANSFERASE"/>
    <property type="match status" value="1"/>
</dbReference>
<proteinExistence type="predicted"/>